<organism evidence="5 6">
    <name type="scientific">Deinococcus arcticus</name>
    <dbReference type="NCBI Taxonomy" id="2136176"/>
    <lineage>
        <taxon>Bacteria</taxon>
        <taxon>Thermotogati</taxon>
        <taxon>Deinococcota</taxon>
        <taxon>Deinococci</taxon>
        <taxon>Deinococcales</taxon>
        <taxon>Deinococcaceae</taxon>
        <taxon>Deinococcus</taxon>
    </lineage>
</organism>
<dbReference type="InterPro" id="IPR013154">
    <property type="entry name" value="ADH-like_N"/>
</dbReference>
<evidence type="ECO:0000256" key="1">
    <source>
        <dbReference type="ARBA" id="ARBA00022857"/>
    </source>
</evidence>
<evidence type="ECO:0000256" key="3">
    <source>
        <dbReference type="SAM" id="MobiDB-lite"/>
    </source>
</evidence>
<dbReference type="GO" id="GO:0003960">
    <property type="term" value="F:quinone reductase (NADPH) activity"/>
    <property type="evidence" value="ECO:0007669"/>
    <property type="project" value="TreeGrafter"/>
</dbReference>
<dbReference type="Pfam" id="PF08240">
    <property type="entry name" value="ADH_N"/>
    <property type="match status" value="1"/>
</dbReference>
<dbReference type="InterPro" id="IPR011032">
    <property type="entry name" value="GroES-like_sf"/>
</dbReference>
<dbReference type="Gene3D" id="3.40.50.720">
    <property type="entry name" value="NAD(P)-binding Rossmann-like Domain"/>
    <property type="match status" value="2"/>
</dbReference>
<dbReference type="SUPFAM" id="SSF51735">
    <property type="entry name" value="NAD(P)-binding Rossmann-fold domains"/>
    <property type="match status" value="1"/>
</dbReference>
<evidence type="ECO:0000256" key="2">
    <source>
        <dbReference type="ARBA" id="ARBA00023002"/>
    </source>
</evidence>
<accession>A0A2T3W636</accession>
<dbReference type="GO" id="GO:0005829">
    <property type="term" value="C:cytosol"/>
    <property type="evidence" value="ECO:0007669"/>
    <property type="project" value="TreeGrafter"/>
</dbReference>
<keyword evidence="2" id="KW-0560">Oxidoreductase</keyword>
<name>A0A2T3W636_9DEIO</name>
<dbReference type="Gene3D" id="3.90.180.10">
    <property type="entry name" value="Medium-chain alcohol dehydrogenases, catalytic domain"/>
    <property type="match status" value="2"/>
</dbReference>
<dbReference type="PANTHER" id="PTHR48106:SF13">
    <property type="entry name" value="QUINONE OXIDOREDUCTASE-RELATED"/>
    <property type="match status" value="1"/>
</dbReference>
<dbReference type="Proteomes" id="UP000240317">
    <property type="component" value="Unassembled WGS sequence"/>
</dbReference>
<evidence type="ECO:0000259" key="4">
    <source>
        <dbReference type="SMART" id="SM00829"/>
    </source>
</evidence>
<evidence type="ECO:0000313" key="5">
    <source>
        <dbReference type="EMBL" id="PTA67351.1"/>
    </source>
</evidence>
<dbReference type="InterPro" id="IPR020843">
    <property type="entry name" value="ER"/>
</dbReference>
<dbReference type="PANTHER" id="PTHR48106">
    <property type="entry name" value="QUINONE OXIDOREDUCTASE PIG3-RELATED"/>
    <property type="match status" value="1"/>
</dbReference>
<dbReference type="GO" id="GO:0070402">
    <property type="term" value="F:NADPH binding"/>
    <property type="evidence" value="ECO:0007669"/>
    <property type="project" value="TreeGrafter"/>
</dbReference>
<reference evidence="5 6" key="1">
    <citation type="submission" date="2018-03" db="EMBL/GenBank/DDBJ databases">
        <title>Draft genome of Deinococcus sp. OD32.</title>
        <authorList>
            <person name="Wang X.-P."/>
            <person name="Du Z.-J."/>
        </authorList>
    </citation>
    <scope>NUCLEOTIDE SEQUENCE [LARGE SCALE GENOMIC DNA]</scope>
    <source>
        <strain evidence="5 6">OD32</strain>
    </source>
</reference>
<dbReference type="GO" id="GO:0035925">
    <property type="term" value="F:mRNA 3'-UTR AU-rich region binding"/>
    <property type="evidence" value="ECO:0007669"/>
    <property type="project" value="TreeGrafter"/>
</dbReference>
<protein>
    <recommendedName>
        <fullName evidence="4">Enoyl reductase (ER) domain-containing protein</fullName>
    </recommendedName>
</protein>
<gene>
    <name evidence="5" type="ORF">C8263_13735</name>
</gene>
<dbReference type="InterPro" id="IPR036291">
    <property type="entry name" value="NAD(P)-bd_dom_sf"/>
</dbReference>
<keyword evidence="6" id="KW-1185">Reference proteome</keyword>
<dbReference type="SUPFAM" id="SSF50129">
    <property type="entry name" value="GroES-like"/>
    <property type="match status" value="1"/>
</dbReference>
<comment type="caution">
    <text evidence="5">The sequence shown here is derived from an EMBL/GenBank/DDBJ whole genome shotgun (WGS) entry which is preliminary data.</text>
</comment>
<feature type="region of interest" description="Disordered" evidence="3">
    <location>
        <begin position="128"/>
        <end position="148"/>
    </location>
</feature>
<evidence type="ECO:0000313" key="6">
    <source>
        <dbReference type="Proteomes" id="UP000240317"/>
    </source>
</evidence>
<keyword evidence="1" id="KW-0521">NADP</keyword>
<dbReference type="AlphaFoldDB" id="A0A2T3W636"/>
<sequence>MAVIVEEHGGPEVLRWQARALPQRGPGQVRVRVEATGVNYADVLSRRGGYGPGAPLPFVPGLDAAGTVDRHAQDFVALTLELTGGRGADVILDSVSGETAERGLIRVPKNSVTCYGIFSTRGRGKRDGFPGIGLEQRRRRGTSGAVPDVTEMDGIRMSCLARFGRLVTYGHAGGRPGLIPTAPLHREGRAVIGYSGSTLRQHRPEQARAVAQAALGALARGEVHLHGPLPLPLAEAEEAHQLVEAGQVRGRLTLLA</sequence>
<feature type="domain" description="Enoyl reductase (ER)" evidence="4">
    <location>
        <begin position="9"/>
        <end position="254"/>
    </location>
</feature>
<dbReference type="EMBL" id="PYSV01000013">
    <property type="protein sequence ID" value="PTA67351.1"/>
    <property type="molecule type" value="Genomic_DNA"/>
</dbReference>
<proteinExistence type="predicted"/>
<dbReference type="SMART" id="SM00829">
    <property type="entry name" value="PKS_ER"/>
    <property type="match status" value="1"/>
</dbReference>